<dbReference type="AlphaFoldDB" id="A0AAJ0CSX7"/>
<dbReference type="Proteomes" id="UP001251528">
    <property type="component" value="Unassembled WGS sequence"/>
</dbReference>
<dbReference type="InterPro" id="IPR027417">
    <property type="entry name" value="P-loop_NTPase"/>
</dbReference>
<evidence type="ECO:0000313" key="3">
    <source>
        <dbReference type="Proteomes" id="UP001251528"/>
    </source>
</evidence>
<dbReference type="PANTHER" id="PTHR35205:SF1">
    <property type="entry name" value="ZU5 DOMAIN-CONTAINING PROTEIN"/>
    <property type="match status" value="1"/>
</dbReference>
<dbReference type="Gene3D" id="3.40.50.300">
    <property type="entry name" value="P-loop containing nucleotide triphosphate hydrolases"/>
    <property type="match status" value="1"/>
</dbReference>
<dbReference type="SUPFAM" id="SSF48452">
    <property type="entry name" value="TPR-like"/>
    <property type="match status" value="1"/>
</dbReference>
<reference evidence="2" key="1">
    <citation type="submission" date="2023-06" db="EMBL/GenBank/DDBJ databases">
        <title>Conoideocrella luteorostrata (Hypocreales: Clavicipitaceae), a potential biocontrol fungus for elongate hemlock scale in United States Christmas tree production areas.</title>
        <authorList>
            <person name="Barrett H."/>
            <person name="Lovett B."/>
            <person name="Macias A.M."/>
            <person name="Stajich J.E."/>
            <person name="Kasson M.T."/>
        </authorList>
    </citation>
    <scope>NUCLEOTIDE SEQUENCE</scope>
    <source>
        <strain evidence="2">ARSEF 14590</strain>
    </source>
</reference>
<dbReference type="PANTHER" id="PTHR35205">
    <property type="entry name" value="NB-ARC AND TPR DOMAIN PROTEIN"/>
    <property type="match status" value="1"/>
</dbReference>
<accession>A0AAJ0CSX7</accession>
<sequence>MSGTPRLTLVPRFSQNTPYDREDILVKLDQLISPKGAHSARSVVLHGIPEIGKTTVAAGYATKKFEYGIYDFVLWVQGQNSVSIAQSFTKIAHRLDLNGADAKSHDHNHYLVQKWLQSQGAPVLIVFDQVKSLESIEPYWPASGRETVIITTHESRLAFKDIEHDILVNRWDNETGSEFLLKQLQKNEHFEADTASAVALSETMGGHPALLTACATYVVEAKISLAEYRNLKPWNNLKTEAARESSTWALIFDQFSEDSQHLMATLCYLDPRIDPSKLLRENGSKNFPYHLDFCNHESEFSDALHKPKALGFIKASQDGGTLVIETSVQTCLRKIFPLECRQKSFNTAAELLVGVFPDRELAESQLYNKWEICNTYLRHVMHLKECFDKEMAISKEFKAPREFCILLEIAQRFLSETNNMKECMNLCQANLRALKRLGQDPEQADFEAAILSHQAQATESLGDPEKAIELNKEVYNIRLKQEQVQKPGNSTAELKTAKTRLAKVANNVGYCCDTANIHEEAKKWFIKSEEIWTSMINDKLEEQPRPARHVANHARCLTYLRNFDEEVESKFKMAIIELQNEDPINQAIALFGRATLLRKQSKFKEAKEQYFGARSAWQKLDGTGFHPFSAACGYRLGTCCLRLEEFRAAISHLEESCEQSKVWKADRPVEHARGLLMLSEALEADSTSTQADRDAHKRDAEALLRNAHIDPMQDNIVDACDDRVPIFWR</sequence>
<dbReference type="EMBL" id="JASWJB010000076">
    <property type="protein sequence ID" value="KAK2601535.1"/>
    <property type="molecule type" value="Genomic_DNA"/>
</dbReference>
<name>A0AAJ0CSX7_9HYPO</name>
<dbReference type="InterPro" id="IPR002182">
    <property type="entry name" value="NB-ARC"/>
</dbReference>
<dbReference type="Pfam" id="PF00931">
    <property type="entry name" value="NB-ARC"/>
    <property type="match status" value="1"/>
</dbReference>
<feature type="domain" description="NB-ARC" evidence="1">
    <location>
        <begin position="41"/>
        <end position="158"/>
    </location>
</feature>
<gene>
    <name evidence="2" type="ORF">QQS21_004920</name>
</gene>
<dbReference type="GO" id="GO:0043531">
    <property type="term" value="F:ADP binding"/>
    <property type="evidence" value="ECO:0007669"/>
    <property type="project" value="InterPro"/>
</dbReference>
<proteinExistence type="predicted"/>
<dbReference type="SUPFAM" id="SSF52540">
    <property type="entry name" value="P-loop containing nucleoside triphosphate hydrolases"/>
    <property type="match status" value="1"/>
</dbReference>
<dbReference type="InterPro" id="IPR011990">
    <property type="entry name" value="TPR-like_helical_dom_sf"/>
</dbReference>
<organism evidence="2 3">
    <name type="scientific">Conoideocrella luteorostrata</name>
    <dbReference type="NCBI Taxonomy" id="1105319"/>
    <lineage>
        <taxon>Eukaryota</taxon>
        <taxon>Fungi</taxon>
        <taxon>Dikarya</taxon>
        <taxon>Ascomycota</taxon>
        <taxon>Pezizomycotina</taxon>
        <taxon>Sordariomycetes</taxon>
        <taxon>Hypocreomycetidae</taxon>
        <taxon>Hypocreales</taxon>
        <taxon>Clavicipitaceae</taxon>
        <taxon>Conoideocrella</taxon>
    </lineage>
</organism>
<evidence type="ECO:0000313" key="2">
    <source>
        <dbReference type="EMBL" id="KAK2601535.1"/>
    </source>
</evidence>
<evidence type="ECO:0000259" key="1">
    <source>
        <dbReference type="Pfam" id="PF00931"/>
    </source>
</evidence>
<keyword evidence="3" id="KW-1185">Reference proteome</keyword>
<comment type="caution">
    <text evidence="2">The sequence shown here is derived from an EMBL/GenBank/DDBJ whole genome shotgun (WGS) entry which is preliminary data.</text>
</comment>
<protein>
    <recommendedName>
        <fullName evidence="1">NB-ARC domain-containing protein</fullName>
    </recommendedName>
</protein>
<dbReference type="Gene3D" id="1.25.40.10">
    <property type="entry name" value="Tetratricopeptide repeat domain"/>
    <property type="match status" value="2"/>
</dbReference>